<dbReference type="SUPFAM" id="SSF52540">
    <property type="entry name" value="P-loop containing nucleoside triphosphate hydrolases"/>
    <property type="match status" value="1"/>
</dbReference>
<organism evidence="1 2">
    <name type="scientific">Paratractidigestivibacter faecalis</name>
    <dbReference type="NCBI Taxonomy" id="2292441"/>
    <lineage>
        <taxon>Bacteria</taxon>
        <taxon>Bacillati</taxon>
        <taxon>Actinomycetota</taxon>
        <taxon>Coriobacteriia</taxon>
        <taxon>Coriobacteriales</taxon>
        <taxon>Atopobiaceae</taxon>
        <taxon>Paratractidigestivibacter</taxon>
    </lineage>
</organism>
<name>A0ABV1IH92_9ACTN</name>
<evidence type="ECO:0000313" key="2">
    <source>
        <dbReference type="Proteomes" id="UP001478817"/>
    </source>
</evidence>
<comment type="caution">
    <text evidence="1">The sequence shown here is derived from an EMBL/GenBank/DDBJ whole genome shotgun (WGS) entry which is preliminary data.</text>
</comment>
<dbReference type="PANTHER" id="PTHR34301">
    <property type="entry name" value="DNA-BINDING PROTEIN-RELATED"/>
    <property type="match status" value="1"/>
</dbReference>
<reference evidence="1 2" key="1">
    <citation type="submission" date="2024-04" db="EMBL/GenBank/DDBJ databases">
        <title>Human intestinal bacterial collection.</title>
        <authorList>
            <person name="Pauvert C."/>
            <person name="Hitch T.C.A."/>
            <person name="Clavel T."/>
        </authorList>
    </citation>
    <scope>NUCLEOTIDE SEQUENCE [LARGE SCALE GENOMIC DNA]</scope>
    <source>
        <strain evidence="1 2">CLA-AA-H197</strain>
    </source>
</reference>
<sequence>MARNPFTPNFGQVPRVLAGRDQLIDEIVSAFDNAPGDPSLTSILIGARGTGKTALLSLLANEAESKGWLAVNVPCVGGMLEEIFQGTVKASSHLICQSDETKLTGLTIGQLIGLEWEAKPSEKPTWFLRMSALLDELDRRDVGLLITVDEVRPSLEEMGLLASYYQLFVRDERKVALLMAGLPSEVSLLLNDKSASFLRRASQYHIGDIGDADAELVLERTAEEGEKAFTPDALGRVVEACGGFPYLIQLMGYRSWQAAGNSSTIDVESAERGISRARSDFETRVLKATLDELSDKDLEFLCAMAQDRDESRTSEIAKRMGQSTGYVSQYRRRLLEQGVIASQGRGKVTFALPFLKEYLKEYLGD</sequence>
<gene>
    <name evidence="1" type="ORF">AAAT05_07975</name>
</gene>
<dbReference type="PANTHER" id="PTHR34301:SF8">
    <property type="entry name" value="ATPASE DOMAIN-CONTAINING PROTEIN"/>
    <property type="match status" value="1"/>
</dbReference>
<protein>
    <submittedName>
        <fullName evidence="1">AAA family ATPase</fullName>
    </submittedName>
</protein>
<proteinExistence type="predicted"/>
<dbReference type="Gene3D" id="3.40.50.300">
    <property type="entry name" value="P-loop containing nucleotide triphosphate hydrolases"/>
    <property type="match status" value="1"/>
</dbReference>
<accession>A0ABV1IH92</accession>
<dbReference type="EMBL" id="JBBNGS010000015">
    <property type="protein sequence ID" value="MEQ2638275.1"/>
    <property type="molecule type" value="Genomic_DNA"/>
</dbReference>
<evidence type="ECO:0000313" key="1">
    <source>
        <dbReference type="EMBL" id="MEQ2638275.1"/>
    </source>
</evidence>
<dbReference type="Proteomes" id="UP001478817">
    <property type="component" value="Unassembled WGS sequence"/>
</dbReference>
<keyword evidence="2" id="KW-1185">Reference proteome</keyword>
<dbReference type="InterPro" id="IPR027417">
    <property type="entry name" value="P-loop_NTPase"/>
</dbReference>
<dbReference type="RefSeq" id="WP_349182936.1">
    <property type="nucleotide sequence ID" value="NZ_JBBNGS010000015.1"/>
</dbReference>